<sequence length="435" mass="46933">MHKGFNRSLELFAEAQQYIPGGVNSPVRAFKAVGGQPVFFVRGQGSKIYDVDGNEYIDYVGSWGPLILGHCHPAVTEALHKWVDLGTSFGAPTELETRLARMVIERVPSVEMVRMVNSGTEATMSALRLARAYTGRNKIVKFEGCYHGHADSLLIKAGSGALTLGVPTSPGVPVNIASNTITARFNDLAMLEEIFALEGKDIAAVIIEPVPGNMGVVPPQPGYLEGVRELTRRYGTLLIFDEVMTGFRVDYHCAQGLFNIEPDLTCFGKVIGGGLPVGAYGGKKEIMSMVAPAGPVYQAGTLSGNPLAMAAGIATLEQLTPVAYEELERKSARLAEGMARAAKEAGLELTQNRVGSMVCTFFTSQPVVDFQSASTSDTQAFALFFQEMLKRGVYLAPSQFEAAFVSLAHTEEDIDRTIAAAAESFRIVKEHWKRG</sequence>
<reference evidence="10" key="1">
    <citation type="submission" date="2017-02" db="EMBL/GenBank/DDBJ databases">
        <authorList>
            <person name="Varghese N."/>
            <person name="Submissions S."/>
        </authorList>
    </citation>
    <scope>NUCLEOTIDE SEQUENCE [LARGE SCALE GENOMIC DNA]</scope>
    <source>
        <strain evidence="10">DSM 16521</strain>
    </source>
</reference>
<dbReference type="EMBL" id="FUXM01000028">
    <property type="protein sequence ID" value="SKA13813.1"/>
    <property type="molecule type" value="Genomic_DNA"/>
</dbReference>
<dbReference type="OrthoDB" id="9807885at2"/>
<evidence type="ECO:0000256" key="3">
    <source>
        <dbReference type="ARBA" id="ARBA00004819"/>
    </source>
</evidence>
<dbReference type="HAMAP" id="MF_00375">
    <property type="entry name" value="HemL_aminotrans_3"/>
    <property type="match status" value="1"/>
</dbReference>
<dbReference type="AlphaFoldDB" id="A0A1T4RCY8"/>
<evidence type="ECO:0000256" key="7">
    <source>
        <dbReference type="ARBA" id="ARBA00023244"/>
    </source>
</evidence>
<evidence type="ECO:0000313" key="10">
    <source>
        <dbReference type="Proteomes" id="UP000189933"/>
    </source>
</evidence>
<name>A0A1T4RCY8_9FIRM</name>
<dbReference type="CDD" id="cd00610">
    <property type="entry name" value="OAT_like"/>
    <property type="match status" value="1"/>
</dbReference>
<comment type="cofactor">
    <cofactor evidence="2 8">
        <name>pyridoxal 5'-phosphate</name>
        <dbReference type="ChEBI" id="CHEBI:597326"/>
    </cofactor>
</comment>
<dbReference type="GO" id="GO:0042286">
    <property type="term" value="F:glutamate-1-semialdehyde 2,1-aminomutase activity"/>
    <property type="evidence" value="ECO:0007669"/>
    <property type="project" value="UniProtKB-UniRule"/>
</dbReference>
<dbReference type="InterPro" id="IPR005814">
    <property type="entry name" value="Aminotrans_3"/>
</dbReference>
<dbReference type="NCBIfam" id="TIGR00713">
    <property type="entry name" value="hemL"/>
    <property type="match status" value="1"/>
</dbReference>
<dbReference type="InterPro" id="IPR015421">
    <property type="entry name" value="PyrdxlP-dep_Trfase_major"/>
</dbReference>
<dbReference type="PROSITE" id="PS00600">
    <property type="entry name" value="AA_TRANSFER_CLASS_3"/>
    <property type="match status" value="1"/>
</dbReference>
<feature type="modified residue" description="N6-(pyridoxal phosphate)lysine" evidence="8">
    <location>
        <position position="269"/>
    </location>
</feature>
<dbReference type="Pfam" id="PF00202">
    <property type="entry name" value="Aminotran_3"/>
    <property type="match status" value="1"/>
</dbReference>
<dbReference type="UniPathway" id="UPA00251">
    <property type="reaction ID" value="UER00317"/>
</dbReference>
<proteinExistence type="inferred from homology"/>
<dbReference type="SUPFAM" id="SSF53383">
    <property type="entry name" value="PLP-dependent transferases"/>
    <property type="match status" value="1"/>
</dbReference>
<evidence type="ECO:0000256" key="1">
    <source>
        <dbReference type="ARBA" id="ARBA00001579"/>
    </source>
</evidence>
<dbReference type="InterPro" id="IPR004639">
    <property type="entry name" value="4pyrrol_synth_GluAld_NH2Trfase"/>
</dbReference>
<comment type="subunit">
    <text evidence="8">Homodimer.</text>
</comment>
<dbReference type="Gene3D" id="3.90.1150.10">
    <property type="entry name" value="Aspartate Aminotransferase, domain 1"/>
    <property type="match status" value="1"/>
</dbReference>
<dbReference type="GO" id="GO:0006782">
    <property type="term" value="P:protoporphyrinogen IX biosynthetic process"/>
    <property type="evidence" value="ECO:0007669"/>
    <property type="project" value="UniProtKB-UniRule"/>
</dbReference>
<evidence type="ECO:0000313" key="9">
    <source>
        <dbReference type="EMBL" id="SKA13813.1"/>
    </source>
</evidence>
<evidence type="ECO:0000256" key="8">
    <source>
        <dbReference type="HAMAP-Rule" id="MF_00375"/>
    </source>
</evidence>
<comment type="similarity">
    <text evidence="4 8">Belongs to the class-III pyridoxal-phosphate-dependent aminotransferase family. HemL subfamily.</text>
</comment>
<evidence type="ECO:0000256" key="5">
    <source>
        <dbReference type="ARBA" id="ARBA00022898"/>
    </source>
</evidence>
<evidence type="ECO:0000256" key="4">
    <source>
        <dbReference type="ARBA" id="ARBA00008981"/>
    </source>
</evidence>
<dbReference type="GO" id="GO:0005737">
    <property type="term" value="C:cytoplasm"/>
    <property type="evidence" value="ECO:0007669"/>
    <property type="project" value="UniProtKB-SubCell"/>
</dbReference>
<dbReference type="PANTHER" id="PTHR43713:SF3">
    <property type="entry name" value="GLUTAMATE-1-SEMIALDEHYDE 2,1-AMINOMUTASE 1, CHLOROPLASTIC-RELATED"/>
    <property type="match status" value="1"/>
</dbReference>
<dbReference type="GO" id="GO:0030170">
    <property type="term" value="F:pyridoxal phosphate binding"/>
    <property type="evidence" value="ECO:0007669"/>
    <property type="project" value="InterPro"/>
</dbReference>
<keyword evidence="8" id="KW-0963">Cytoplasm</keyword>
<dbReference type="GO" id="GO:0008483">
    <property type="term" value="F:transaminase activity"/>
    <property type="evidence" value="ECO:0007669"/>
    <property type="project" value="InterPro"/>
</dbReference>
<keyword evidence="10" id="KW-1185">Reference proteome</keyword>
<dbReference type="RefSeq" id="WP_078666076.1">
    <property type="nucleotide sequence ID" value="NZ_FUXM01000028.1"/>
</dbReference>
<comment type="catalytic activity">
    <reaction evidence="1 8">
        <text>(S)-4-amino-5-oxopentanoate = 5-aminolevulinate</text>
        <dbReference type="Rhea" id="RHEA:14265"/>
        <dbReference type="ChEBI" id="CHEBI:57501"/>
        <dbReference type="ChEBI" id="CHEBI:356416"/>
        <dbReference type="EC" id="5.4.3.8"/>
    </reaction>
</comment>
<dbReference type="Gene3D" id="3.40.640.10">
    <property type="entry name" value="Type I PLP-dependent aspartate aminotransferase-like (Major domain)"/>
    <property type="match status" value="1"/>
</dbReference>
<dbReference type="InterPro" id="IPR015424">
    <property type="entry name" value="PyrdxlP-dep_Trfase"/>
</dbReference>
<gene>
    <name evidence="8" type="primary">hemL</name>
    <name evidence="9" type="ORF">SAMN02745885_02048</name>
</gene>
<evidence type="ECO:0000256" key="6">
    <source>
        <dbReference type="ARBA" id="ARBA00023235"/>
    </source>
</evidence>
<dbReference type="EC" id="5.4.3.8" evidence="8"/>
<keyword evidence="7 8" id="KW-0627">Porphyrin biosynthesis</keyword>
<dbReference type="Proteomes" id="UP000189933">
    <property type="component" value="Unassembled WGS sequence"/>
</dbReference>
<dbReference type="FunFam" id="3.40.640.10:FF:000021">
    <property type="entry name" value="Glutamate-1-semialdehyde 2,1-aminomutase"/>
    <property type="match status" value="1"/>
</dbReference>
<comment type="subcellular location">
    <subcellularLocation>
        <location evidence="8">Cytoplasm</location>
    </subcellularLocation>
</comment>
<keyword evidence="5 8" id="KW-0663">Pyridoxal phosphate</keyword>
<evidence type="ECO:0000256" key="2">
    <source>
        <dbReference type="ARBA" id="ARBA00001933"/>
    </source>
</evidence>
<dbReference type="InterPro" id="IPR015422">
    <property type="entry name" value="PyrdxlP-dep_Trfase_small"/>
</dbReference>
<dbReference type="InterPro" id="IPR049704">
    <property type="entry name" value="Aminotrans_3_PPA_site"/>
</dbReference>
<organism evidence="9 10">
    <name type="scientific">Carboxydocella sporoproducens DSM 16521</name>
    <dbReference type="NCBI Taxonomy" id="1121270"/>
    <lineage>
        <taxon>Bacteria</taxon>
        <taxon>Bacillati</taxon>
        <taxon>Bacillota</taxon>
        <taxon>Clostridia</taxon>
        <taxon>Eubacteriales</taxon>
        <taxon>Clostridiales Family XVI. Incertae Sedis</taxon>
        <taxon>Carboxydocella</taxon>
    </lineage>
</organism>
<keyword evidence="6 8" id="KW-0413">Isomerase</keyword>
<dbReference type="PANTHER" id="PTHR43713">
    <property type="entry name" value="GLUTAMATE-1-SEMIALDEHYDE 2,1-AMINOMUTASE"/>
    <property type="match status" value="1"/>
</dbReference>
<dbReference type="NCBIfam" id="NF000818">
    <property type="entry name" value="PRK00062.1"/>
    <property type="match status" value="1"/>
</dbReference>
<protein>
    <recommendedName>
        <fullName evidence="8">Glutamate-1-semialdehyde 2,1-aminomutase</fullName>
        <shortName evidence="8">GSA</shortName>
        <ecNumber evidence="8">5.4.3.8</ecNumber>
    </recommendedName>
    <alternativeName>
        <fullName evidence="8">Glutamate-1-semialdehyde aminotransferase</fullName>
        <shortName evidence="8">GSA-AT</shortName>
    </alternativeName>
</protein>
<accession>A0A1T4RCY8</accession>
<comment type="pathway">
    <text evidence="3">Porphyrin-containing compound metabolism; protoporphyrin-IX biosynthesis; 5-aminolevulinate from L-glutamyl-tRNA(Glu): step 2/2.</text>
</comment>